<gene>
    <name evidence="1" type="ORF">EZS28_044839</name>
</gene>
<reference evidence="1 2" key="1">
    <citation type="submission" date="2019-03" db="EMBL/GenBank/DDBJ databases">
        <title>Single cell metagenomics reveals metabolic interactions within the superorganism composed of flagellate Streblomastix strix and complex community of Bacteroidetes bacteria on its surface.</title>
        <authorList>
            <person name="Treitli S.C."/>
            <person name="Kolisko M."/>
            <person name="Husnik F."/>
            <person name="Keeling P."/>
            <person name="Hampl V."/>
        </authorList>
    </citation>
    <scope>NUCLEOTIDE SEQUENCE [LARGE SCALE GENOMIC DNA]</scope>
    <source>
        <strain evidence="1">ST1C</strain>
    </source>
</reference>
<evidence type="ECO:0000313" key="1">
    <source>
        <dbReference type="EMBL" id="KAA6359634.1"/>
    </source>
</evidence>
<name>A0A5J4TMJ9_9EUKA</name>
<accession>A0A5J4TMJ9</accession>
<comment type="caution">
    <text evidence="1">The sequence shown here is derived from an EMBL/GenBank/DDBJ whole genome shotgun (WGS) entry which is preliminary data.</text>
</comment>
<dbReference type="EMBL" id="SNRW01028083">
    <property type="protein sequence ID" value="KAA6359634.1"/>
    <property type="molecule type" value="Genomic_DNA"/>
</dbReference>
<dbReference type="AlphaFoldDB" id="A0A5J4TMJ9"/>
<dbReference type="Proteomes" id="UP000324800">
    <property type="component" value="Unassembled WGS sequence"/>
</dbReference>
<organism evidence="1 2">
    <name type="scientific">Streblomastix strix</name>
    <dbReference type="NCBI Taxonomy" id="222440"/>
    <lineage>
        <taxon>Eukaryota</taxon>
        <taxon>Metamonada</taxon>
        <taxon>Preaxostyla</taxon>
        <taxon>Oxymonadida</taxon>
        <taxon>Streblomastigidae</taxon>
        <taxon>Streblomastix</taxon>
    </lineage>
</organism>
<protein>
    <submittedName>
        <fullName evidence="1">Uncharacterized protein</fullName>
    </submittedName>
</protein>
<sequence length="472" mass="54493">DEENFEIAEGFQIFITCNDLKKLSPALRSRCFCIQIETAQDEEQKDISINSEEIIKKIGNEKIAISSNMWEEFVKQAGKLEYVTLYQFVKDNKKKWPDDADELLSQMFSIHNKGKDRMKVLHQIDNIENFHMQDILNIFEKITIEWLKEMKFSDIRRTCSVLSEVDFVITSLYGISTPISQRYFRLHYLLEILQPAVELSDLNVGQGDIMIQKSIKKDGFAGYKIEGKTPEDWMLIIARIQHTIQIFTSLPEIFPSIPVYSYILSTYMKNFFAQQQIRTIGVKPTALVLIENQYIRKILQYINIISKEDESAAVVGHLARSDLDINMYINNASLLEKDNKTMQIILQSNKNPIIKFGEQELPAQIAEVSQTIPTSQLQITHYLDIDLSSLIKQTSDEIFNMKELTSEQKLWILTDLFSEIPSDFLTQNYVISELIQSIRQCRIKAIQIGRAPFGISLLAINTQLCEKAFEIA</sequence>
<feature type="non-terminal residue" evidence="1">
    <location>
        <position position="1"/>
    </location>
</feature>
<evidence type="ECO:0000313" key="2">
    <source>
        <dbReference type="Proteomes" id="UP000324800"/>
    </source>
</evidence>
<proteinExistence type="predicted"/>
<feature type="non-terminal residue" evidence="1">
    <location>
        <position position="472"/>
    </location>
</feature>